<sequence length="220" mass="24884">MEPQQQSNIYIVGPSCTGKTTLLNGLKEYFEQQSLSFGGAPPAIIAETAREVLKELDFKQGEYFHDPKKVLTLQQAILNSQYNAESLASRVPHWYISDRSGLDPIVYTALFVSDTAVREMIGSPQWKYLEQKMRAGTVLLCEAGGPWLTNDGVRWMPKDEGEWTEHEQKFRTMLETLGIPFTLVSKEVLDLKERVGIALEAHGQLFEKSKHDAEVVLRPE</sequence>
<evidence type="ECO:0000259" key="1">
    <source>
        <dbReference type="Pfam" id="PF13521"/>
    </source>
</evidence>
<protein>
    <recommendedName>
        <fullName evidence="1">NadR/Ttd14 AAA domain-containing protein</fullName>
    </recommendedName>
</protein>
<dbReference type="Gene3D" id="3.40.50.300">
    <property type="entry name" value="P-loop containing nucleotide triphosphate hydrolases"/>
    <property type="match status" value="1"/>
</dbReference>
<dbReference type="EMBL" id="LFZO01000057">
    <property type="protein sequence ID" value="KXT15501.1"/>
    <property type="molecule type" value="Genomic_DNA"/>
</dbReference>
<dbReference type="InterPro" id="IPR038727">
    <property type="entry name" value="NadR/Ttd14_AAA_dom"/>
</dbReference>
<dbReference type="Proteomes" id="UP000073492">
    <property type="component" value="Unassembled WGS sequence"/>
</dbReference>
<dbReference type="OrthoDB" id="6513042at2759"/>
<organism evidence="2 3">
    <name type="scientific">Pseudocercospora musae</name>
    <dbReference type="NCBI Taxonomy" id="113226"/>
    <lineage>
        <taxon>Eukaryota</taxon>
        <taxon>Fungi</taxon>
        <taxon>Dikarya</taxon>
        <taxon>Ascomycota</taxon>
        <taxon>Pezizomycotina</taxon>
        <taxon>Dothideomycetes</taxon>
        <taxon>Dothideomycetidae</taxon>
        <taxon>Mycosphaerellales</taxon>
        <taxon>Mycosphaerellaceae</taxon>
        <taxon>Pseudocercospora</taxon>
    </lineage>
</organism>
<feature type="domain" description="NadR/Ttd14 AAA" evidence="1">
    <location>
        <begin position="9"/>
        <end position="186"/>
    </location>
</feature>
<name>A0A139IL73_9PEZI</name>
<evidence type="ECO:0000313" key="2">
    <source>
        <dbReference type="EMBL" id="KXT15501.1"/>
    </source>
</evidence>
<dbReference type="AlphaFoldDB" id="A0A139IL73"/>
<evidence type="ECO:0000313" key="3">
    <source>
        <dbReference type="Proteomes" id="UP000073492"/>
    </source>
</evidence>
<comment type="caution">
    <text evidence="2">The sequence shown here is derived from an EMBL/GenBank/DDBJ whole genome shotgun (WGS) entry which is preliminary data.</text>
</comment>
<dbReference type="InterPro" id="IPR027417">
    <property type="entry name" value="P-loop_NTPase"/>
</dbReference>
<dbReference type="SUPFAM" id="SSF52540">
    <property type="entry name" value="P-loop containing nucleoside triphosphate hydrolases"/>
    <property type="match status" value="1"/>
</dbReference>
<dbReference type="Pfam" id="PF13521">
    <property type="entry name" value="AAA_28"/>
    <property type="match status" value="1"/>
</dbReference>
<reference evidence="2 3" key="1">
    <citation type="submission" date="2015-07" db="EMBL/GenBank/DDBJ databases">
        <title>Comparative genomics of the Sigatoka disease complex on banana suggests a link between parallel evolutionary changes in Pseudocercospora fijiensis and Pseudocercospora eumusae and increased virulence on the banana host.</title>
        <authorList>
            <person name="Chang T.-C."/>
            <person name="Salvucci A."/>
            <person name="Crous P.W."/>
            <person name="Stergiopoulos I."/>
        </authorList>
    </citation>
    <scope>NUCLEOTIDE SEQUENCE [LARGE SCALE GENOMIC DNA]</scope>
    <source>
        <strain evidence="2 3">CBS 116634</strain>
    </source>
</reference>
<gene>
    <name evidence="2" type="ORF">AC579_3394</name>
</gene>
<keyword evidence="3" id="KW-1185">Reference proteome</keyword>
<proteinExistence type="predicted"/>
<accession>A0A139IL73</accession>